<feature type="transmembrane region" description="Helical" evidence="1">
    <location>
        <begin position="15"/>
        <end position="32"/>
    </location>
</feature>
<protein>
    <submittedName>
        <fullName evidence="3">Serpentine receptor class gamma</fullName>
    </submittedName>
</protein>
<organism evidence="2 3">
    <name type="scientific">Steinernema glaseri</name>
    <dbReference type="NCBI Taxonomy" id="37863"/>
    <lineage>
        <taxon>Eukaryota</taxon>
        <taxon>Metazoa</taxon>
        <taxon>Ecdysozoa</taxon>
        <taxon>Nematoda</taxon>
        <taxon>Chromadorea</taxon>
        <taxon>Rhabditida</taxon>
        <taxon>Tylenchina</taxon>
        <taxon>Panagrolaimomorpha</taxon>
        <taxon>Strongyloidoidea</taxon>
        <taxon>Steinernematidae</taxon>
        <taxon>Steinernema</taxon>
    </lineage>
</organism>
<keyword evidence="1" id="KW-0472">Membrane</keyword>
<sequence length="192" mass="22488">MADVVKLPYIEHFEFFLNTVAPAFNLYFVYLLRKPFFHLNLRILLMADVVKLPYIEHLEFFLNAVAPAFNLYFVYLLRKPFFHLNLRILLWSLNGFLSFSTVRIVQLSTYARQPTMTEFYFPLLSIYSSVMLMNCVGVAPFQKYLHVRSAVLQDHDARDGHDPSDHESVRGSDMCLDRCYDAMPFRLDPSKA</sequence>
<proteinExistence type="predicted"/>
<evidence type="ECO:0000313" key="3">
    <source>
        <dbReference type="WBParaSite" id="L893_g2056.t1"/>
    </source>
</evidence>
<dbReference type="Proteomes" id="UP000095287">
    <property type="component" value="Unplaced"/>
</dbReference>
<evidence type="ECO:0000256" key="1">
    <source>
        <dbReference type="SAM" id="Phobius"/>
    </source>
</evidence>
<keyword evidence="1" id="KW-1133">Transmembrane helix</keyword>
<accession>A0A1I7YX13</accession>
<dbReference type="WBParaSite" id="L893_g2056.t1">
    <property type="protein sequence ID" value="L893_g2056.t1"/>
    <property type="gene ID" value="L893_g2056"/>
</dbReference>
<dbReference type="AlphaFoldDB" id="A0A1I7YX13"/>
<keyword evidence="2" id="KW-1185">Reference proteome</keyword>
<keyword evidence="1" id="KW-0812">Transmembrane</keyword>
<evidence type="ECO:0000313" key="2">
    <source>
        <dbReference type="Proteomes" id="UP000095287"/>
    </source>
</evidence>
<reference evidence="3" key="1">
    <citation type="submission" date="2016-11" db="UniProtKB">
        <authorList>
            <consortium name="WormBaseParasite"/>
        </authorList>
    </citation>
    <scope>IDENTIFICATION</scope>
</reference>
<feature type="transmembrane region" description="Helical" evidence="1">
    <location>
        <begin position="89"/>
        <end position="107"/>
    </location>
</feature>
<feature type="transmembrane region" description="Helical" evidence="1">
    <location>
        <begin position="60"/>
        <end position="77"/>
    </location>
</feature>
<feature type="transmembrane region" description="Helical" evidence="1">
    <location>
        <begin position="119"/>
        <end position="139"/>
    </location>
</feature>
<name>A0A1I7YX13_9BILA</name>